<dbReference type="EMBL" id="MNCJ02000329">
    <property type="protein sequence ID" value="KAF5767661.1"/>
    <property type="molecule type" value="Genomic_DNA"/>
</dbReference>
<organism evidence="1 2">
    <name type="scientific">Helianthus annuus</name>
    <name type="common">Common sunflower</name>
    <dbReference type="NCBI Taxonomy" id="4232"/>
    <lineage>
        <taxon>Eukaryota</taxon>
        <taxon>Viridiplantae</taxon>
        <taxon>Streptophyta</taxon>
        <taxon>Embryophyta</taxon>
        <taxon>Tracheophyta</taxon>
        <taxon>Spermatophyta</taxon>
        <taxon>Magnoliopsida</taxon>
        <taxon>eudicotyledons</taxon>
        <taxon>Gunneridae</taxon>
        <taxon>Pentapetalae</taxon>
        <taxon>asterids</taxon>
        <taxon>campanulids</taxon>
        <taxon>Asterales</taxon>
        <taxon>Asteraceae</taxon>
        <taxon>Asteroideae</taxon>
        <taxon>Heliantheae alliance</taxon>
        <taxon>Heliantheae</taxon>
        <taxon>Helianthus</taxon>
    </lineage>
</organism>
<gene>
    <name evidence="1" type="ORF">HanXRQr2_Chr14g0627011</name>
</gene>
<dbReference type="Gramene" id="mRNA:HanXRQr2_Chr14g0627011">
    <property type="protein sequence ID" value="CDS:HanXRQr2_Chr14g0627011.1"/>
    <property type="gene ID" value="HanXRQr2_Chr14g0627011"/>
</dbReference>
<accession>A0A9K3E832</accession>
<evidence type="ECO:0000313" key="1">
    <source>
        <dbReference type="EMBL" id="KAF5767661.1"/>
    </source>
</evidence>
<comment type="caution">
    <text evidence="1">The sequence shown here is derived from an EMBL/GenBank/DDBJ whole genome shotgun (WGS) entry which is preliminary data.</text>
</comment>
<evidence type="ECO:0000313" key="2">
    <source>
        <dbReference type="Proteomes" id="UP000215914"/>
    </source>
</evidence>
<reference evidence="1" key="1">
    <citation type="journal article" date="2017" name="Nature">
        <title>The sunflower genome provides insights into oil metabolism, flowering and Asterid evolution.</title>
        <authorList>
            <person name="Badouin H."/>
            <person name="Gouzy J."/>
            <person name="Grassa C.J."/>
            <person name="Murat F."/>
            <person name="Staton S.E."/>
            <person name="Cottret L."/>
            <person name="Lelandais-Briere C."/>
            <person name="Owens G.L."/>
            <person name="Carrere S."/>
            <person name="Mayjonade B."/>
            <person name="Legrand L."/>
            <person name="Gill N."/>
            <person name="Kane N.C."/>
            <person name="Bowers J.E."/>
            <person name="Hubner S."/>
            <person name="Bellec A."/>
            <person name="Berard A."/>
            <person name="Berges H."/>
            <person name="Blanchet N."/>
            <person name="Boniface M.C."/>
            <person name="Brunel D."/>
            <person name="Catrice O."/>
            <person name="Chaidir N."/>
            <person name="Claudel C."/>
            <person name="Donnadieu C."/>
            <person name="Faraut T."/>
            <person name="Fievet G."/>
            <person name="Helmstetter N."/>
            <person name="King M."/>
            <person name="Knapp S.J."/>
            <person name="Lai Z."/>
            <person name="Le Paslier M.C."/>
            <person name="Lippi Y."/>
            <person name="Lorenzon L."/>
            <person name="Mandel J.R."/>
            <person name="Marage G."/>
            <person name="Marchand G."/>
            <person name="Marquand E."/>
            <person name="Bret-Mestries E."/>
            <person name="Morien E."/>
            <person name="Nambeesan S."/>
            <person name="Nguyen T."/>
            <person name="Pegot-Espagnet P."/>
            <person name="Pouilly N."/>
            <person name="Raftis F."/>
            <person name="Sallet E."/>
            <person name="Schiex T."/>
            <person name="Thomas J."/>
            <person name="Vandecasteele C."/>
            <person name="Vares D."/>
            <person name="Vear F."/>
            <person name="Vautrin S."/>
            <person name="Crespi M."/>
            <person name="Mangin B."/>
            <person name="Burke J.M."/>
            <person name="Salse J."/>
            <person name="Munos S."/>
            <person name="Vincourt P."/>
            <person name="Rieseberg L.H."/>
            <person name="Langlade N.B."/>
        </authorList>
    </citation>
    <scope>NUCLEOTIDE SEQUENCE</scope>
    <source>
        <tissue evidence="1">Leaves</tissue>
    </source>
</reference>
<dbReference type="Proteomes" id="UP000215914">
    <property type="component" value="Unassembled WGS sequence"/>
</dbReference>
<protein>
    <submittedName>
        <fullName evidence="1">Uncharacterized protein</fullName>
    </submittedName>
</protein>
<sequence length="81" mass="9179">MVIFVIKIDPYNLAPKFSNRFTVSKYLGDDINALIQPRSISTTADAANPPSAGVLQIDEETEMCAKIKDVEWRWLMKYLAD</sequence>
<dbReference type="AlphaFoldDB" id="A0A9K3E832"/>
<proteinExistence type="predicted"/>
<name>A0A9K3E832_HELAN</name>
<keyword evidence="2" id="KW-1185">Reference proteome</keyword>
<reference evidence="1" key="2">
    <citation type="submission" date="2020-06" db="EMBL/GenBank/DDBJ databases">
        <title>Helianthus annuus Genome sequencing and assembly Release 2.</title>
        <authorList>
            <person name="Gouzy J."/>
            <person name="Langlade N."/>
            <person name="Munos S."/>
        </authorList>
    </citation>
    <scope>NUCLEOTIDE SEQUENCE</scope>
    <source>
        <tissue evidence="1">Leaves</tissue>
    </source>
</reference>